<accession>A0A8K0CKK3</accession>
<evidence type="ECO:0000313" key="1">
    <source>
        <dbReference type="EMBL" id="KAF2889118.1"/>
    </source>
</evidence>
<dbReference type="PANTHER" id="PTHR45913">
    <property type="entry name" value="EPM2A-INTERACTING PROTEIN 1"/>
    <property type="match status" value="1"/>
</dbReference>
<dbReference type="EMBL" id="VTPC01070608">
    <property type="protein sequence ID" value="KAF2889118.1"/>
    <property type="molecule type" value="Genomic_DNA"/>
</dbReference>
<gene>
    <name evidence="1" type="ORF">ILUMI_17055</name>
</gene>
<proteinExistence type="predicted"/>
<protein>
    <recommendedName>
        <fullName evidence="3">DUF4371 domain-containing protein</fullName>
    </recommendedName>
</protein>
<name>A0A8K0CKK3_IGNLU</name>
<dbReference type="AlphaFoldDB" id="A0A8K0CKK3"/>
<dbReference type="OrthoDB" id="6708435at2759"/>
<organism evidence="1 2">
    <name type="scientific">Ignelater luminosus</name>
    <name type="common">Cucubano</name>
    <name type="synonym">Pyrophorus luminosus</name>
    <dbReference type="NCBI Taxonomy" id="2038154"/>
    <lineage>
        <taxon>Eukaryota</taxon>
        <taxon>Metazoa</taxon>
        <taxon>Ecdysozoa</taxon>
        <taxon>Arthropoda</taxon>
        <taxon>Hexapoda</taxon>
        <taxon>Insecta</taxon>
        <taxon>Pterygota</taxon>
        <taxon>Neoptera</taxon>
        <taxon>Endopterygota</taxon>
        <taxon>Coleoptera</taxon>
        <taxon>Polyphaga</taxon>
        <taxon>Elateriformia</taxon>
        <taxon>Elateroidea</taxon>
        <taxon>Elateridae</taxon>
        <taxon>Agrypninae</taxon>
        <taxon>Pyrophorini</taxon>
        <taxon>Ignelater</taxon>
    </lineage>
</organism>
<dbReference type="Proteomes" id="UP000801492">
    <property type="component" value="Unassembled WGS sequence"/>
</dbReference>
<dbReference type="PANTHER" id="PTHR45913:SF19">
    <property type="entry name" value="LOW QUALITY PROTEIN: ZINC FINGER BED DOMAIN-CONTAINING PROTEIN 5-LIKE"/>
    <property type="match status" value="1"/>
</dbReference>
<evidence type="ECO:0008006" key="3">
    <source>
        <dbReference type="Google" id="ProtNLM"/>
    </source>
</evidence>
<reference evidence="1" key="1">
    <citation type="submission" date="2019-08" db="EMBL/GenBank/DDBJ databases">
        <title>The genome of the North American firefly Photinus pyralis.</title>
        <authorList>
            <consortium name="Photinus pyralis genome working group"/>
            <person name="Fallon T.R."/>
            <person name="Sander Lower S.E."/>
            <person name="Weng J.-K."/>
        </authorList>
    </citation>
    <scope>NUCLEOTIDE SEQUENCE</scope>
    <source>
        <strain evidence="1">TRF0915ILg1</strain>
        <tissue evidence="1">Whole body</tissue>
    </source>
</reference>
<keyword evidence="2" id="KW-1185">Reference proteome</keyword>
<comment type="caution">
    <text evidence="1">The sequence shown here is derived from an EMBL/GenBank/DDBJ whole genome shotgun (WGS) entry which is preliminary data.</text>
</comment>
<sequence>MRDLTRGDNQKILEALYRVSPLIAKIAKIMIEVVIGDGAEQTFDRIPLSNNLVHRRIIDMSNNVKQILLSNISQNRYYALQVDESIDIVNFANLMAFVRYKEDQEIHDDFSFRQPLSSHTTGEDIFNVTNNLSKRTK</sequence>
<evidence type="ECO:0000313" key="2">
    <source>
        <dbReference type="Proteomes" id="UP000801492"/>
    </source>
</evidence>